<evidence type="ECO:0000313" key="2">
    <source>
        <dbReference type="Proteomes" id="UP001196661"/>
    </source>
</evidence>
<comment type="caution">
    <text evidence="1">The sequence shown here is derived from an EMBL/GenBank/DDBJ whole genome shotgun (WGS) entry which is preliminary data.</text>
</comment>
<keyword evidence="1" id="KW-0238">DNA-binding</keyword>
<reference evidence="1 2" key="1">
    <citation type="journal article" date="2021" name="Mar. Drugs">
        <title>Genome Reduction and Secondary Metabolism of the Marine Sponge-Associated Cyanobacterium Leptothoe.</title>
        <authorList>
            <person name="Konstantinou D."/>
            <person name="Popin R.V."/>
            <person name="Fewer D.P."/>
            <person name="Sivonen K."/>
            <person name="Gkelis S."/>
        </authorList>
    </citation>
    <scope>NUCLEOTIDE SEQUENCE [LARGE SCALE GENOMIC DNA]</scope>
    <source>
        <strain evidence="1 2">TAU-MAC 1615</strain>
    </source>
</reference>
<dbReference type="RefSeq" id="WP_326521014.1">
    <property type="nucleotide sequence ID" value="NZ_JADOER010000009.1"/>
</dbReference>
<dbReference type="Proteomes" id="UP001196661">
    <property type="component" value="Unassembled WGS sequence"/>
</dbReference>
<dbReference type="SUPFAM" id="SSF81585">
    <property type="entry name" value="PsbU/PolX domain-like"/>
    <property type="match status" value="1"/>
</dbReference>
<dbReference type="EMBL" id="JADOER010000009">
    <property type="protein sequence ID" value="MBT9312717.1"/>
    <property type="molecule type" value="Genomic_DNA"/>
</dbReference>
<organism evidence="1 2">
    <name type="scientific">Leptothoe kymatousa TAU-MAC 1615</name>
    <dbReference type="NCBI Taxonomy" id="2364775"/>
    <lineage>
        <taxon>Bacteria</taxon>
        <taxon>Bacillati</taxon>
        <taxon>Cyanobacteriota</taxon>
        <taxon>Cyanophyceae</taxon>
        <taxon>Nodosilineales</taxon>
        <taxon>Cymatolegaceae</taxon>
        <taxon>Leptothoe</taxon>
        <taxon>Leptothoe kymatousa</taxon>
    </lineage>
</organism>
<sequence>MGKRQTWKRLIVRQALRGLDALEGQLNPLKRKLREDSYYRFQSIDEVRLGEQLGVCIDANRATVDDWLRLPGISIHQARTLVELSRTGVPLTCWEDVAAVTGLGLPQLQAFGKMVKFYYYDPDSAILPRQINVNRVSAGELMAIPGMEQALAQRLVYCRQRFGAYKDWLDIKHRLQLRPQTIARLVHYLRF</sequence>
<gene>
    <name evidence="1" type="ORF">IXB28_10905</name>
</gene>
<dbReference type="Pfam" id="PF12836">
    <property type="entry name" value="HHH_3"/>
    <property type="match status" value="1"/>
</dbReference>
<dbReference type="GO" id="GO:0003677">
    <property type="term" value="F:DNA binding"/>
    <property type="evidence" value="ECO:0007669"/>
    <property type="project" value="UniProtKB-KW"/>
</dbReference>
<accession>A0ABS5Y4G3</accession>
<protein>
    <submittedName>
        <fullName evidence="1">ComEA family DNA-binding protein</fullName>
    </submittedName>
</protein>
<dbReference type="Gene3D" id="1.10.150.320">
    <property type="entry name" value="Photosystem II 12 kDa extrinsic protein"/>
    <property type="match status" value="2"/>
</dbReference>
<evidence type="ECO:0000313" key="1">
    <source>
        <dbReference type="EMBL" id="MBT9312717.1"/>
    </source>
</evidence>
<dbReference type="SUPFAM" id="SSF47781">
    <property type="entry name" value="RuvA domain 2-like"/>
    <property type="match status" value="1"/>
</dbReference>
<dbReference type="InterPro" id="IPR010994">
    <property type="entry name" value="RuvA_2-like"/>
</dbReference>
<proteinExistence type="predicted"/>
<name>A0ABS5Y4G3_9CYAN</name>
<keyword evidence="2" id="KW-1185">Reference proteome</keyword>